<dbReference type="GeneID" id="54410810"/>
<evidence type="ECO:0000256" key="1">
    <source>
        <dbReference type="SAM" id="Phobius"/>
    </source>
</evidence>
<feature type="transmembrane region" description="Helical" evidence="1">
    <location>
        <begin position="83"/>
        <end position="103"/>
    </location>
</feature>
<feature type="transmembrane region" description="Helical" evidence="1">
    <location>
        <begin position="203"/>
        <end position="222"/>
    </location>
</feature>
<gene>
    <name evidence="2" type="ORF">P153DRAFT_384815</name>
</gene>
<feature type="transmembrane region" description="Helical" evidence="1">
    <location>
        <begin position="151"/>
        <end position="171"/>
    </location>
</feature>
<feature type="transmembrane region" description="Helical" evidence="1">
    <location>
        <begin position="45"/>
        <end position="68"/>
    </location>
</feature>
<dbReference type="Gene3D" id="1.10.167.10">
    <property type="entry name" value="Regulator of G-protein Signalling 4, domain 2"/>
    <property type="match status" value="1"/>
</dbReference>
<keyword evidence="1" id="KW-0472">Membrane</keyword>
<evidence type="ECO:0008006" key="4">
    <source>
        <dbReference type="Google" id="ProtNLM"/>
    </source>
</evidence>
<feature type="transmembrane region" description="Helical" evidence="1">
    <location>
        <begin position="234"/>
        <end position="253"/>
    </location>
</feature>
<proteinExistence type="predicted"/>
<feature type="transmembrane region" description="Helical" evidence="1">
    <location>
        <begin position="12"/>
        <end position="33"/>
    </location>
</feature>
<keyword evidence="1" id="KW-0812">Transmembrane</keyword>
<dbReference type="AlphaFoldDB" id="A0A6A6AF11"/>
<dbReference type="SUPFAM" id="SSF48097">
    <property type="entry name" value="Regulator of G-protein signaling, RGS"/>
    <property type="match status" value="1"/>
</dbReference>
<dbReference type="RefSeq" id="XP_033524939.1">
    <property type="nucleotide sequence ID" value="XM_033670378.1"/>
</dbReference>
<dbReference type="Proteomes" id="UP000799771">
    <property type="component" value="Unassembled WGS sequence"/>
</dbReference>
<reference evidence="2" key="1">
    <citation type="journal article" date="2020" name="Stud. Mycol.">
        <title>101 Dothideomycetes genomes: a test case for predicting lifestyles and emergence of pathogens.</title>
        <authorList>
            <person name="Haridas S."/>
            <person name="Albert R."/>
            <person name="Binder M."/>
            <person name="Bloem J."/>
            <person name="Labutti K."/>
            <person name="Salamov A."/>
            <person name="Andreopoulos B."/>
            <person name="Baker S."/>
            <person name="Barry K."/>
            <person name="Bills G."/>
            <person name="Bluhm B."/>
            <person name="Cannon C."/>
            <person name="Castanera R."/>
            <person name="Culley D."/>
            <person name="Daum C."/>
            <person name="Ezra D."/>
            <person name="Gonzalez J."/>
            <person name="Henrissat B."/>
            <person name="Kuo A."/>
            <person name="Liang C."/>
            <person name="Lipzen A."/>
            <person name="Lutzoni F."/>
            <person name="Magnuson J."/>
            <person name="Mondo S."/>
            <person name="Nolan M."/>
            <person name="Ohm R."/>
            <person name="Pangilinan J."/>
            <person name="Park H.-J."/>
            <person name="Ramirez L."/>
            <person name="Alfaro M."/>
            <person name="Sun H."/>
            <person name="Tritt A."/>
            <person name="Yoshinaga Y."/>
            <person name="Zwiers L.-H."/>
            <person name="Turgeon B."/>
            <person name="Goodwin S."/>
            <person name="Spatafora J."/>
            <person name="Crous P."/>
            <person name="Grigoriev I."/>
        </authorList>
    </citation>
    <scope>NUCLEOTIDE SEQUENCE</scope>
    <source>
        <strain evidence="2">CBS 119687</strain>
    </source>
</reference>
<feature type="transmembrane region" description="Helical" evidence="1">
    <location>
        <begin position="273"/>
        <end position="294"/>
    </location>
</feature>
<dbReference type="InterPro" id="IPR036305">
    <property type="entry name" value="RGS_sf"/>
</dbReference>
<keyword evidence="1" id="KW-1133">Transmembrane helix</keyword>
<organism evidence="2 3">
    <name type="scientific">Dothidotthia symphoricarpi CBS 119687</name>
    <dbReference type="NCBI Taxonomy" id="1392245"/>
    <lineage>
        <taxon>Eukaryota</taxon>
        <taxon>Fungi</taxon>
        <taxon>Dikarya</taxon>
        <taxon>Ascomycota</taxon>
        <taxon>Pezizomycotina</taxon>
        <taxon>Dothideomycetes</taxon>
        <taxon>Pleosporomycetidae</taxon>
        <taxon>Pleosporales</taxon>
        <taxon>Dothidotthiaceae</taxon>
        <taxon>Dothidotthia</taxon>
    </lineage>
</organism>
<evidence type="ECO:0000313" key="2">
    <source>
        <dbReference type="EMBL" id="KAF2130552.1"/>
    </source>
</evidence>
<protein>
    <recommendedName>
        <fullName evidence="4">RGS domain-containing protein</fullName>
    </recommendedName>
</protein>
<accession>A0A6A6AF11</accession>
<dbReference type="InterPro" id="IPR044926">
    <property type="entry name" value="RGS_subdomain_2"/>
</dbReference>
<keyword evidence="3" id="KW-1185">Reference proteome</keyword>
<evidence type="ECO:0000313" key="3">
    <source>
        <dbReference type="Proteomes" id="UP000799771"/>
    </source>
</evidence>
<dbReference type="EMBL" id="ML977504">
    <property type="protein sequence ID" value="KAF2130552.1"/>
    <property type="molecule type" value="Genomic_DNA"/>
</dbReference>
<sequence length="598" mass="67738">MPSFLLDSTGWTYMGMMIVWTVAFIAGVGYLWINRQLQSLRMRRIPLLLAGLIPLHLYGVVCLLSYLLGPLLPCTAEYWVMNLYLPFGIAIFHATNSQFLHIASRQKQFAHMSTLKASKSIDQERAQRVANSRWRRIFAGVERSDNIERTLLLIGVGIAIQILLALFIFLGSEKFHPGWGLFNYTIDGTGMEARMNCSKGWEWWLSIIWQFFWAWFYAPYMLWKSRGVRDVHGWRIQTICCCIVGLPATPLWLAGLYIPQMAPVNAVMPPPVWFSACIFFMEIFTLGFPIAGVIKGNKLRQETLEAIADWEKRQERNSVAFVDGSLNDLSLYSDTTALSIGGTATLKGKTSFESSKSDLLTMTALENALRTNALPLLEFAALKDFSGENVSFLTLVADWRRYWLSPRSTMTQHRRRQFLAAVRIYAHFISLEFSEFPINISSKEMKTLHSIFEKAAVVMYRTRHNSLSSEVSDSITPFDNVQPEEWPESPTLPSYLGEAFDSKSSPKSTVSDLDSLGRANLKAVSHIQMICEDDMFANVAVPDAFNEMVFDAAETEIKYLTLINTWPRFVNAGRAASQASINDEEKGNGWKGKMLCSR</sequence>
<name>A0A6A6AF11_9PLEO</name>
<dbReference type="OrthoDB" id="5313079at2759"/>